<comment type="caution">
    <text evidence="1">The sequence shown here is derived from an EMBL/GenBank/DDBJ whole genome shotgun (WGS) entry which is preliminary data.</text>
</comment>
<proteinExistence type="predicted"/>
<gene>
    <name evidence="1" type="ORF">ECRASSUSDP1_LOCUS24027</name>
</gene>
<evidence type="ECO:0000313" key="2">
    <source>
        <dbReference type="Proteomes" id="UP001295684"/>
    </source>
</evidence>
<dbReference type="Proteomes" id="UP001295684">
    <property type="component" value="Unassembled WGS sequence"/>
</dbReference>
<name>A0AAD2D7F7_EUPCR</name>
<keyword evidence="2" id="KW-1185">Reference proteome</keyword>
<dbReference type="EMBL" id="CAMPGE010024736">
    <property type="protein sequence ID" value="CAI2382550.1"/>
    <property type="molecule type" value="Genomic_DNA"/>
</dbReference>
<protein>
    <submittedName>
        <fullName evidence="1">Uncharacterized protein</fullName>
    </submittedName>
</protein>
<evidence type="ECO:0000313" key="1">
    <source>
        <dbReference type="EMBL" id="CAI2382550.1"/>
    </source>
</evidence>
<dbReference type="AlphaFoldDB" id="A0AAD2D7F7"/>
<sequence>MLRRLMLFINLVKSQMTRLVLYQQFFVQTSFPSCKQHIQGECLGKLCFYLIQPHYICQPSHSKIMRVCCQTLRAYS</sequence>
<reference evidence="1" key="1">
    <citation type="submission" date="2023-07" db="EMBL/GenBank/DDBJ databases">
        <authorList>
            <consortium name="AG Swart"/>
            <person name="Singh M."/>
            <person name="Singh A."/>
            <person name="Seah K."/>
            <person name="Emmerich C."/>
        </authorList>
    </citation>
    <scope>NUCLEOTIDE SEQUENCE</scope>
    <source>
        <strain evidence="1">DP1</strain>
    </source>
</reference>
<accession>A0AAD2D7F7</accession>
<organism evidence="1 2">
    <name type="scientific">Euplotes crassus</name>
    <dbReference type="NCBI Taxonomy" id="5936"/>
    <lineage>
        <taxon>Eukaryota</taxon>
        <taxon>Sar</taxon>
        <taxon>Alveolata</taxon>
        <taxon>Ciliophora</taxon>
        <taxon>Intramacronucleata</taxon>
        <taxon>Spirotrichea</taxon>
        <taxon>Hypotrichia</taxon>
        <taxon>Euplotida</taxon>
        <taxon>Euplotidae</taxon>
        <taxon>Moneuplotes</taxon>
    </lineage>
</organism>